<sequence length="66" mass="7366">MNYYHQTYLNQSYKKPPSNNSDESGCEADMAEGGQEDDSGDVRTSFPHKVDGVDAPLNLKSEGRRQ</sequence>
<comment type="caution">
    <text evidence="2">The sequence shown here is derived from an EMBL/GenBank/DDBJ whole genome shotgun (WGS) entry which is preliminary data.</text>
</comment>
<proteinExistence type="predicted"/>
<reference evidence="2" key="1">
    <citation type="journal article" date="2024" name="Gigascience">
        <title>Chromosome-level genome of the poultry shaft louse Menopon gallinae provides insight into the host-switching and adaptive evolution of parasitic lice.</title>
        <authorList>
            <person name="Xu Y."/>
            <person name="Ma L."/>
            <person name="Liu S."/>
            <person name="Liang Y."/>
            <person name="Liu Q."/>
            <person name="He Z."/>
            <person name="Tian L."/>
            <person name="Duan Y."/>
            <person name="Cai W."/>
            <person name="Li H."/>
            <person name="Song F."/>
        </authorList>
    </citation>
    <scope>NUCLEOTIDE SEQUENCE</scope>
    <source>
        <strain evidence="2">Cailab_2023a</strain>
    </source>
</reference>
<accession>A0AAW2HEJ0</accession>
<name>A0AAW2HEJ0_9NEOP</name>
<feature type="region of interest" description="Disordered" evidence="1">
    <location>
        <begin position="1"/>
        <end position="66"/>
    </location>
</feature>
<feature type="compositionally biased region" description="Acidic residues" evidence="1">
    <location>
        <begin position="24"/>
        <end position="39"/>
    </location>
</feature>
<organism evidence="2">
    <name type="scientific">Menopon gallinae</name>
    <name type="common">poultry shaft louse</name>
    <dbReference type="NCBI Taxonomy" id="328185"/>
    <lineage>
        <taxon>Eukaryota</taxon>
        <taxon>Metazoa</taxon>
        <taxon>Ecdysozoa</taxon>
        <taxon>Arthropoda</taxon>
        <taxon>Hexapoda</taxon>
        <taxon>Insecta</taxon>
        <taxon>Pterygota</taxon>
        <taxon>Neoptera</taxon>
        <taxon>Paraneoptera</taxon>
        <taxon>Psocodea</taxon>
        <taxon>Troctomorpha</taxon>
        <taxon>Phthiraptera</taxon>
        <taxon>Amblycera</taxon>
        <taxon>Menoponidae</taxon>
        <taxon>Menopon</taxon>
    </lineage>
</organism>
<dbReference type="EMBL" id="JARGDH010000005">
    <property type="protein sequence ID" value="KAL0268120.1"/>
    <property type="molecule type" value="Genomic_DNA"/>
</dbReference>
<feature type="compositionally biased region" description="Polar residues" evidence="1">
    <location>
        <begin position="1"/>
        <end position="23"/>
    </location>
</feature>
<gene>
    <name evidence="2" type="ORF">PYX00_010188</name>
</gene>
<evidence type="ECO:0000256" key="1">
    <source>
        <dbReference type="SAM" id="MobiDB-lite"/>
    </source>
</evidence>
<dbReference type="AlphaFoldDB" id="A0AAW2HEJ0"/>
<evidence type="ECO:0000313" key="2">
    <source>
        <dbReference type="EMBL" id="KAL0268120.1"/>
    </source>
</evidence>
<protein>
    <submittedName>
        <fullName evidence="2">Uncharacterized protein</fullName>
    </submittedName>
</protein>